<dbReference type="Pfam" id="PF26638">
    <property type="entry name" value="DUF8211"/>
    <property type="match status" value="1"/>
</dbReference>
<comment type="caution">
    <text evidence="3">The sequence shown here is derived from an EMBL/GenBank/DDBJ whole genome shotgun (WGS) entry which is preliminary data.</text>
</comment>
<feature type="non-terminal residue" evidence="3">
    <location>
        <position position="1"/>
    </location>
</feature>
<feature type="region of interest" description="Disordered" evidence="1">
    <location>
        <begin position="278"/>
        <end position="313"/>
    </location>
</feature>
<reference evidence="3 4" key="2">
    <citation type="submission" date="2017-10" db="EMBL/GenBank/DDBJ databases">
        <title>Extensive intraspecific genome diversity in a model arbuscular mycorrhizal fungus.</title>
        <authorList>
            <person name="Chen E.C.H."/>
            <person name="Morin E."/>
            <person name="Baudet D."/>
            <person name="Noel J."/>
            <person name="Ndikumana S."/>
            <person name="Charron P."/>
            <person name="St-Onge C."/>
            <person name="Giorgi J."/>
            <person name="Grigoriev I.V."/>
            <person name="Roux C."/>
            <person name="Martin F.M."/>
            <person name="Corradi N."/>
        </authorList>
    </citation>
    <scope>NUCLEOTIDE SEQUENCE [LARGE SCALE GENOMIC DNA]</scope>
    <source>
        <strain evidence="3 4">C2</strain>
    </source>
</reference>
<evidence type="ECO:0000313" key="4">
    <source>
        <dbReference type="Proteomes" id="UP000233469"/>
    </source>
</evidence>
<dbReference type="AlphaFoldDB" id="A0A2N1MUK1"/>
<feature type="domain" description="DUF8211" evidence="2">
    <location>
        <begin position="9"/>
        <end position="140"/>
    </location>
</feature>
<reference evidence="3 4" key="1">
    <citation type="submission" date="2016-04" db="EMBL/GenBank/DDBJ databases">
        <title>Genome analyses suggest a sexual origin of heterokaryosis in a supposedly ancient asexual fungus.</title>
        <authorList>
            <person name="Ropars J."/>
            <person name="Sedzielewska K."/>
            <person name="Noel J."/>
            <person name="Charron P."/>
            <person name="Farinelli L."/>
            <person name="Marton T."/>
            <person name="Kruger M."/>
            <person name="Pelin A."/>
            <person name="Brachmann A."/>
            <person name="Corradi N."/>
        </authorList>
    </citation>
    <scope>NUCLEOTIDE SEQUENCE [LARGE SCALE GENOMIC DNA]</scope>
    <source>
        <strain evidence="3 4">C2</strain>
    </source>
</reference>
<accession>A0A2N1MUK1</accession>
<feature type="region of interest" description="Disordered" evidence="1">
    <location>
        <begin position="238"/>
        <end position="259"/>
    </location>
</feature>
<protein>
    <recommendedName>
        <fullName evidence="2">DUF8211 domain-containing protein</fullName>
    </recommendedName>
</protein>
<dbReference type="VEuPathDB" id="FungiDB:FUN_015494"/>
<dbReference type="InterPro" id="IPR058524">
    <property type="entry name" value="DUF8211"/>
</dbReference>
<organism evidence="3 4">
    <name type="scientific">Rhizophagus irregularis</name>
    <dbReference type="NCBI Taxonomy" id="588596"/>
    <lineage>
        <taxon>Eukaryota</taxon>
        <taxon>Fungi</taxon>
        <taxon>Fungi incertae sedis</taxon>
        <taxon>Mucoromycota</taxon>
        <taxon>Glomeromycotina</taxon>
        <taxon>Glomeromycetes</taxon>
        <taxon>Glomerales</taxon>
        <taxon>Glomeraceae</taxon>
        <taxon>Rhizophagus</taxon>
    </lineage>
</organism>
<dbReference type="VEuPathDB" id="FungiDB:RhiirFUN_016092"/>
<feature type="compositionally biased region" description="Polar residues" evidence="1">
    <location>
        <begin position="294"/>
        <end position="313"/>
    </location>
</feature>
<name>A0A2N1MUK1_9GLOM</name>
<dbReference type="VEuPathDB" id="FungiDB:RhiirA1_450780"/>
<proteinExistence type="predicted"/>
<dbReference type="EMBL" id="LLXL01001282">
    <property type="protein sequence ID" value="PKK65334.1"/>
    <property type="molecule type" value="Genomic_DNA"/>
</dbReference>
<evidence type="ECO:0000259" key="2">
    <source>
        <dbReference type="Pfam" id="PF26638"/>
    </source>
</evidence>
<dbReference type="Proteomes" id="UP000233469">
    <property type="component" value="Unassembled WGS sequence"/>
</dbReference>
<gene>
    <name evidence="3" type="ORF">RhiirC2_755234</name>
</gene>
<feature type="compositionally biased region" description="Low complexity" evidence="1">
    <location>
        <begin position="242"/>
        <end position="259"/>
    </location>
</feature>
<evidence type="ECO:0000313" key="3">
    <source>
        <dbReference type="EMBL" id="PKK65334.1"/>
    </source>
</evidence>
<sequence>ECNNNKSTHASNVFNKWLSHTKKEVHSNRLEIKYTISYYANGHQHIFKKNNKYRYMYKKRYNNFNHNYSIKNSTKKKQEAHFKRHSTCVYNKNNKLRHLNNLQKLRLACRHGFLISPSQYKDKPYPPIRRINHITYDFSSSYNYVPRSQRSFSLYIEAVTSATTVCKDIVYPLPPDMDPVPDNIDIPNELRPYIPDGQIYMMDPLPYKKNRKFRPPTYTYCIPGSRLDFRVNTSSPISTHPTLDSSSLSDFTSHNDNNLQQHNDLLNLQQHIIENNKHSQNTSNQHSVHKKPKGTSTSYPDDSLDEGSTSARY</sequence>
<evidence type="ECO:0000256" key="1">
    <source>
        <dbReference type="SAM" id="MobiDB-lite"/>
    </source>
</evidence>